<feature type="region of interest" description="Disordered" evidence="1">
    <location>
        <begin position="84"/>
        <end position="124"/>
    </location>
</feature>
<name>A0AAW1P746_9CHLO</name>
<accession>A0AAW1P746</accession>
<feature type="compositionally biased region" description="Basic and acidic residues" evidence="1">
    <location>
        <begin position="105"/>
        <end position="124"/>
    </location>
</feature>
<sequence length="179" mass="19970">MTTTPAVSEAASNGLELDPARIIEVNAAIPPLEFCDAWPYDPLQTPWLIENMGRDGLALLIYNQTKEDRICPGCHTRFRPLPEDEVRTERRGSKPCPACAPKAVWQERRPRHSDNRRKDDDARQPEDLWAPAVTAAPPAAHHSAACTLFARYGLRMAKVELAASTSTQIQQQQSPIKPH</sequence>
<reference evidence="2 3" key="1">
    <citation type="journal article" date="2024" name="Nat. Commun.">
        <title>Phylogenomics reveals the evolutionary origins of lichenization in chlorophyte algae.</title>
        <authorList>
            <person name="Puginier C."/>
            <person name="Libourel C."/>
            <person name="Otte J."/>
            <person name="Skaloud P."/>
            <person name="Haon M."/>
            <person name="Grisel S."/>
            <person name="Petersen M."/>
            <person name="Berrin J.G."/>
            <person name="Delaux P.M."/>
            <person name="Dal Grande F."/>
            <person name="Keller J."/>
        </authorList>
    </citation>
    <scope>NUCLEOTIDE SEQUENCE [LARGE SCALE GENOMIC DNA]</scope>
    <source>
        <strain evidence="2 3">SAG 2043</strain>
    </source>
</reference>
<organism evidence="2 3">
    <name type="scientific">[Myrmecia] bisecta</name>
    <dbReference type="NCBI Taxonomy" id="41462"/>
    <lineage>
        <taxon>Eukaryota</taxon>
        <taxon>Viridiplantae</taxon>
        <taxon>Chlorophyta</taxon>
        <taxon>core chlorophytes</taxon>
        <taxon>Trebouxiophyceae</taxon>
        <taxon>Trebouxiales</taxon>
        <taxon>Trebouxiaceae</taxon>
        <taxon>Myrmecia</taxon>
    </lineage>
</organism>
<proteinExistence type="predicted"/>
<comment type="caution">
    <text evidence="2">The sequence shown here is derived from an EMBL/GenBank/DDBJ whole genome shotgun (WGS) entry which is preliminary data.</text>
</comment>
<dbReference type="Proteomes" id="UP001489004">
    <property type="component" value="Unassembled WGS sequence"/>
</dbReference>
<evidence type="ECO:0000256" key="1">
    <source>
        <dbReference type="SAM" id="MobiDB-lite"/>
    </source>
</evidence>
<keyword evidence="3" id="KW-1185">Reference proteome</keyword>
<evidence type="ECO:0000313" key="2">
    <source>
        <dbReference type="EMBL" id="KAK9804289.1"/>
    </source>
</evidence>
<evidence type="ECO:0000313" key="3">
    <source>
        <dbReference type="Proteomes" id="UP001489004"/>
    </source>
</evidence>
<gene>
    <name evidence="2" type="ORF">WJX72_005076</name>
</gene>
<protein>
    <submittedName>
        <fullName evidence="2">Uncharacterized protein</fullName>
    </submittedName>
</protein>
<dbReference type="EMBL" id="JALJOR010000018">
    <property type="protein sequence ID" value="KAK9804289.1"/>
    <property type="molecule type" value="Genomic_DNA"/>
</dbReference>
<dbReference type="AlphaFoldDB" id="A0AAW1P746"/>